<dbReference type="AlphaFoldDB" id="A0A0A1TF30"/>
<dbReference type="EMBL" id="CDHN01000005">
    <property type="protein sequence ID" value="CEJ93364.1"/>
    <property type="molecule type" value="Genomic_DNA"/>
</dbReference>
<dbReference type="GO" id="GO:0140673">
    <property type="term" value="P:transcription elongation-coupled chromatin remodeling"/>
    <property type="evidence" value="ECO:0007669"/>
    <property type="project" value="TreeGrafter"/>
</dbReference>
<gene>
    <name evidence="3" type="ORF">VHEMI08956</name>
</gene>
<dbReference type="Proteomes" id="UP000039046">
    <property type="component" value="Unassembled WGS sequence"/>
</dbReference>
<dbReference type="Pfam" id="PF03446">
    <property type="entry name" value="NAD_binding_2"/>
    <property type="match status" value="1"/>
</dbReference>
<dbReference type="Gene3D" id="1.10.1040.10">
    <property type="entry name" value="N-(1-d-carboxylethyl)-l-norvaline Dehydrogenase, domain 2"/>
    <property type="match status" value="1"/>
</dbReference>
<dbReference type="InterPro" id="IPR048666">
    <property type="entry name" value="RedAm-like_C"/>
</dbReference>
<feature type="domain" description="6-phosphogluconate dehydrogenase NADP-binding" evidence="1">
    <location>
        <begin position="9"/>
        <end position="169"/>
    </location>
</feature>
<dbReference type="Pfam" id="PF21761">
    <property type="entry name" value="RedAm-like_C"/>
    <property type="match status" value="1"/>
</dbReference>
<evidence type="ECO:0000259" key="1">
    <source>
        <dbReference type="Pfam" id="PF03446"/>
    </source>
</evidence>
<dbReference type="GO" id="GO:0003677">
    <property type="term" value="F:DNA binding"/>
    <property type="evidence" value="ECO:0007669"/>
    <property type="project" value="TreeGrafter"/>
</dbReference>
<feature type="domain" description="NADPH-dependent reductive aminase-like C-terminal" evidence="2">
    <location>
        <begin position="175"/>
        <end position="300"/>
    </location>
</feature>
<dbReference type="STRING" id="1531966.A0A0A1TF30"/>
<dbReference type="SMR" id="A0A0A1TF30"/>
<accession>A0A0A1TF30</accession>
<reference evidence="3 4" key="1">
    <citation type="journal article" date="2015" name="Genome Announc.">
        <title>Draft Genome Sequence and Gene Annotation of the Entomopathogenic Fungus Verticillium hemipterigenum.</title>
        <authorList>
            <person name="Horn F."/>
            <person name="Habel A."/>
            <person name="Scharf D.H."/>
            <person name="Dworschak J."/>
            <person name="Brakhage A.A."/>
            <person name="Guthke R."/>
            <person name="Hertweck C."/>
            <person name="Linde J."/>
        </authorList>
    </citation>
    <scope>NUCLEOTIDE SEQUENCE [LARGE SCALE GENOMIC DNA]</scope>
</reference>
<dbReference type="InterPro" id="IPR036291">
    <property type="entry name" value="NAD(P)-bd_dom_sf"/>
</dbReference>
<evidence type="ECO:0000313" key="4">
    <source>
        <dbReference type="Proteomes" id="UP000039046"/>
    </source>
</evidence>
<dbReference type="GO" id="GO:0050661">
    <property type="term" value="F:NADP binding"/>
    <property type="evidence" value="ECO:0007669"/>
    <property type="project" value="InterPro"/>
</dbReference>
<dbReference type="HOGENOM" id="CLU_035117_2_2_1"/>
<dbReference type="GO" id="GO:0016491">
    <property type="term" value="F:oxidoreductase activity"/>
    <property type="evidence" value="ECO:0007669"/>
    <property type="project" value="UniProtKB-KW"/>
</dbReference>
<dbReference type="GO" id="GO:0000785">
    <property type="term" value="C:chromatin"/>
    <property type="evidence" value="ECO:0007669"/>
    <property type="project" value="TreeGrafter"/>
</dbReference>
<dbReference type="SUPFAM" id="SSF51735">
    <property type="entry name" value="NAD(P)-binding Rossmann-fold domains"/>
    <property type="match status" value="1"/>
</dbReference>
<dbReference type="Gene3D" id="3.40.50.720">
    <property type="entry name" value="NAD(P)-binding Rossmann-like Domain"/>
    <property type="match status" value="1"/>
</dbReference>
<dbReference type="PANTHER" id="PTHR43580">
    <property type="entry name" value="OXIDOREDUCTASE GLYR1-RELATED"/>
    <property type="match status" value="1"/>
</dbReference>
<dbReference type="OrthoDB" id="435038at2759"/>
<evidence type="ECO:0000313" key="3">
    <source>
        <dbReference type="EMBL" id="CEJ93364.1"/>
    </source>
</evidence>
<dbReference type="InterPro" id="IPR006115">
    <property type="entry name" value="6PGDH_NADP-bd"/>
</dbReference>
<name>A0A0A1TF30_9HYPO</name>
<dbReference type="InterPro" id="IPR013328">
    <property type="entry name" value="6PGD_dom2"/>
</dbReference>
<dbReference type="GO" id="GO:0031491">
    <property type="term" value="F:nucleosome binding"/>
    <property type="evidence" value="ECO:0007669"/>
    <property type="project" value="TreeGrafter"/>
</dbReference>
<dbReference type="InterPro" id="IPR051265">
    <property type="entry name" value="HIBADH-related_NP60_sf"/>
</dbReference>
<protein>
    <submittedName>
        <fullName evidence="3">Uncharacterized protein</fullName>
    </submittedName>
</protein>
<sequence>MNMTTSRNVTAFGVGNMGAALAHALLKADTKVTIWNRTVDRPQVQSVLKAGATLEADVKAAISGSSDILLFCLIDYDAMYKTLEPIKGTSDGLAGKTIVNVTNGTPQQALEMRDWIKARGAARYFDGAVLVTPQMVATPQSLLVYSGESQETFDNIKTILQPLGTPLYYGPQVDAAAAQDLAMLATMYGMFYGAFVGFGILKRSGQGQDVKVAPGTKQITIPVMAALTEYLGLLADVIDSEDWASNGGNPLLMQVAGVANIIQAAKDANVNASGLEVLAEAMGKAVEDGWADGNVAAAAKFI</sequence>
<keyword evidence="4" id="KW-1185">Reference proteome</keyword>
<proteinExistence type="predicted"/>
<organism evidence="3 4">
    <name type="scientific">[Torrubiella] hemipterigena</name>
    <dbReference type="NCBI Taxonomy" id="1531966"/>
    <lineage>
        <taxon>Eukaryota</taxon>
        <taxon>Fungi</taxon>
        <taxon>Dikarya</taxon>
        <taxon>Ascomycota</taxon>
        <taxon>Pezizomycotina</taxon>
        <taxon>Sordariomycetes</taxon>
        <taxon>Hypocreomycetidae</taxon>
        <taxon>Hypocreales</taxon>
        <taxon>Clavicipitaceae</taxon>
        <taxon>Clavicipitaceae incertae sedis</taxon>
        <taxon>'Torrubiella' clade</taxon>
    </lineage>
</organism>
<evidence type="ECO:0000259" key="2">
    <source>
        <dbReference type="Pfam" id="PF21761"/>
    </source>
</evidence>
<dbReference type="PANTHER" id="PTHR43580:SF2">
    <property type="entry name" value="CYTOKINE-LIKE NUCLEAR FACTOR N-PAC"/>
    <property type="match status" value="1"/>
</dbReference>